<evidence type="ECO:0000313" key="1">
    <source>
        <dbReference type="Proteomes" id="UP000192220"/>
    </source>
</evidence>
<dbReference type="RefSeq" id="XP_013889702.1">
    <property type="nucleotide sequence ID" value="XM_014034248.1"/>
</dbReference>
<organism evidence="1 2">
    <name type="scientific">Austrofundulus limnaeus</name>
    <name type="common">Annual killifish</name>
    <dbReference type="NCBI Taxonomy" id="52670"/>
    <lineage>
        <taxon>Eukaryota</taxon>
        <taxon>Metazoa</taxon>
        <taxon>Chordata</taxon>
        <taxon>Craniata</taxon>
        <taxon>Vertebrata</taxon>
        <taxon>Euteleostomi</taxon>
        <taxon>Actinopterygii</taxon>
        <taxon>Neopterygii</taxon>
        <taxon>Teleostei</taxon>
        <taxon>Neoteleostei</taxon>
        <taxon>Acanthomorphata</taxon>
        <taxon>Ovalentaria</taxon>
        <taxon>Atherinomorphae</taxon>
        <taxon>Cyprinodontiformes</taxon>
        <taxon>Rivulidae</taxon>
        <taxon>Austrofundulus</taxon>
    </lineage>
</organism>
<reference evidence="2" key="1">
    <citation type="submission" date="2025-08" db="UniProtKB">
        <authorList>
            <consortium name="RefSeq"/>
        </authorList>
    </citation>
    <scope>IDENTIFICATION</scope>
</reference>
<accession>A0A2I4DBU1</accession>
<dbReference type="AlphaFoldDB" id="A0A2I4DBU1"/>
<dbReference type="KEGG" id="alim:106536907"/>
<dbReference type="InParanoid" id="A0A2I4DBU1"/>
<gene>
    <name evidence="2" type="primary">LOC106536907</name>
</gene>
<sequence>MNASQLHINIYHSLFFGIGLASSRGHIKKTCKKTRRGKKRTHIQTETAQPQQTSITAGAARESQFQAMNIVNLTDCILTPAQMQVLSKGLTFSPTTGPDLCEVKSDLYKFYRNLNLKMWFSENNSNVTTNEPNVQFFKPKSTFHPVNNNASLIAFKRKTNYDIEKLISDETQRGTYHHNLTREERKAIKELNDNKTIIIKPADKGGAVVVWDRNEYIREAQRQLNDPKNYKKLSINPTLQFMEEFYQILENATKTGVINDTTFKFLYNKNPVTPTLYLLPKIHKGKGTAPPGRPIVSANNSILENTCSYIDHHLHPLVVALPSYIKDSTSVLNIMNKFKQEDFDFFISMDVESLYTNIAHVPGIEAVRFFLENNDMTTDEIEFLLLLIEWSLTHNFFTFNGEYYLQLCGVSMGSGCAPQFACLFVGWWESKFVHSNNPFVNNLGCYGG</sequence>
<feature type="non-terminal residue" evidence="2">
    <location>
        <position position="448"/>
    </location>
</feature>
<dbReference type="Proteomes" id="UP000192220">
    <property type="component" value="Unplaced"/>
</dbReference>
<name>A0A2I4DBU1_AUSLI</name>
<evidence type="ECO:0000313" key="2">
    <source>
        <dbReference type="RefSeq" id="XP_013889702.1"/>
    </source>
</evidence>
<dbReference type="OrthoDB" id="8946688at2759"/>
<keyword evidence="1" id="KW-1185">Reference proteome</keyword>
<proteinExistence type="predicted"/>
<dbReference type="PANTHER" id="PTHR21301:SF13">
    <property type="match status" value="1"/>
</dbReference>
<protein>
    <submittedName>
        <fullName evidence="2">Uncharacterized protein LOC106536907</fullName>
    </submittedName>
</protein>
<dbReference type="PANTHER" id="PTHR21301">
    <property type="entry name" value="REVERSE TRANSCRIPTASE"/>
    <property type="match status" value="1"/>
</dbReference>
<dbReference type="GeneID" id="106536907"/>